<dbReference type="Proteomes" id="UP000288216">
    <property type="component" value="Unassembled WGS sequence"/>
</dbReference>
<keyword evidence="3" id="KW-1185">Reference proteome</keyword>
<evidence type="ECO:0000313" key="2">
    <source>
        <dbReference type="EMBL" id="GCB77817.1"/>
    </source>
</evidence>
<keyword evidence="1" id="KW-0812">Transmembrane</keyword>
<dbReference type="AlphaFoldDB" id="A0A401PXE0"/>
<gene>
    <name evidence="2" type="ORF">scyTo_0018519</name>
</gene>
<reference evidence="2 3" key="1">
    <citation type="journal article" date="2018" name="Nat. Ecol. Evol.">
        <title>Shark genomes provide insights into elasmobranch evolution and the origin of vertebrates.</title>
        <authorList>
            <person name="Hara Y"/>
            <person name="Yamaguchi K"/>
            <person name="Onimaru K"/>
            <person name="Kadota M"/>
            <person name="Koyanagi M"/>
            <person name="Keeley SD"/>
            <person name="Tatsumi K"/>
            <person name="Tanaka K"/>
            <person name="Motone F"/>
            <person name="Kageyama Y"/>
            <person name="Nozu R"/>
            <person name="Adachi N"/>
            <person name="Nishimura O"/>
            <person name="Nakagawa R"/>
            <person name="Tanegashima C"/>
            <person name="Kiyatake I"/>
            <person name="Matsumoto R"/>
            <person name="Murakumo K"/>
            <person name="Nishida K"/>
            <person name="Terakita A"/>
            <person name="Kuratani S"/>
            <person name="Sato K"/>
            <person name="Hyodo S Kuraku.S."/>
        </authorList>
    </citation>
    <scope>NUCLEOTIDE SEQUENCE [LARGE SCALE GENOMIC DNA]</scope>
</reference>
<proteinExistence type="predicted"/>
<name>A0A401PXE0_SCYTO</name>
<evidence type="ECO:0000313" key="3">
    <source>
        <dbReference type="Proteomes" id="UP000288216"/>
    </source>
</evidence>
<feature type="non-terminal residue" evidence="2">
    <location>
        <position position="1"/>
    </location>
</feature>
<keyword evidence="1" id="KW-0472">Membrane</keyword>
<feature type="transmembrane region" description="Helical" evidence="1">
    <location>
        <begin position="41"/>
        <end position="65"/>
    </location>
</feature>
<evidence type="ECO:0000256" key="1">
    <source>
        <dbReference type="SAM" id="Phobius"/>
    </source>
</evidence>
<comment type="caution">
    <text evidence="2">The sequence shown here is derived from an EMBL/GenBank/DDBJ whole genome shotgun (WGS) entry which is preliminary data.</text>
</comment>
<dbReference type="EMBL" id="BFAA01012976">
    <property type="protein sequence ID" value="GCB77817.1"/>
    <property type="molecule type" value="Genomic_DNA"/>
</dbReference>
<protein>
    <submittedName>
        <fullName evidence="2">Uncharacterized protein</fullName>
    </submittedName>
</protein>
<keyword evidence="1" id="KW-1133">Transmembrane helix</keyword>
<organism evidence="2 3">
    <name type="scientific">Scyliorhinus torazame</name>
    <name type="common">Cloudy catshark</name>
    <name type="synonym">Catulus torazame</name>
    <dbReference type="NCBI Taxonomy" id="75743"/>
    <lineage>
        <taxon>Eukaryota</taxon>
        <taxon>Metazoa</taxon>
        <taxon>Chordata</taxon>
        <taxon>Craniata</taxon>
        <taxon>Vertebrata</taxon>
        <taxon>Chondrichthyes</taxon>
        <taxon>Elasmobranchii</taxon>
        <taxon>Galeomorphii</taxon>
        <taxon>Galeoidea</taxon>
        <taxon>Carcharhiniformes</taxon>
        <taxon>Scyliorhinidae</taxon>
        <taxon>Scyliorhinus</taxon>
    </lineage>
</organism>
<sequence>AVGHSEGTNIQTHSLIAQGVDQLDNNKLNNPKKEDISMVKVYVSVGVVLFVVLSLLLIGVAMYVVKKKKIFLGKVMFVSKGERTMEGEEVSESLGNDFVGANISNARGQVPKSSSLESPVTSTDQPANVLYSTVEFKAENRPVSTQPPAEEVEYATIAIKAK</sequence>
<accession>A0A401PXE0</accession>